<organism evidence="2 3">
    <name type="scientific">Digitaria exilis</name>
    <dbReference type="NCBI Taxonomy" id="1010633"/>
    <lineage>
        <taxon>Eukaryota</taxon>
        <taxon>Viridiplantae</taxon>
        <taxon>Streptophyta</taxon>
        <taxon>Embryophyta</taxon>
        <taxon>Tracheophyta</taxon>
        <taxon>Spermatophyta</taxon>
        <taxon>Magnoliopsida</taxon>
        <taxon>Liliopsida</taxon>
        <taxon>Poales</taxon>
        <taxon>Poaceae</taxon>
        <taxon>PACMAD clade</taxon>
        <taxon>Panicoideae</taxon>
        <taxon>Panicodae</taxon>
        <taxon>Paniceae</taxon>
        <taxon>Anthephorinae</taxon>
        <taxon>Digitaria</taxon>
    </lineage>
</organism>
<name>A0A835BFT4_9POAL</name>
<dbReference type="SUPFAM" id="SSF52047">
    <property type="entry name" value="RNI-like"/>
    <property type="match status" value="1"/>
</dbReference>
<proteinExistence type="predicted"/>
<dbReference type="OrthoDB" id="656786at2759"/>
<sequence length="355" mass="40359">MDAVRTASVSRRWERLVAQLPDLDLCMSALGFLSPIGTPSEERVRSMARTLRRRCRGDDVVKALHLSYRKDVPMECRHAEDFVARANAAKLVLHLQSETDPREQEDADTAWSLQLPPATTELRLVLYSYALRPPRIHGPGVDTLRSLTLHGPTVLCQQGLLLLTGLLLPSLQDLHIAQCTLATSIDITSDAMPRLKHLDITDVSVMTDRTRAAINVLADGLRTLRMSCHMWSATEPPSQRQMFSLRSLFQARFTTYSSFHLRAPRLQVFEWRCCYTDELRIESVGRLSGVAVEIAAGKVTRRFGDEGIRYVTIEQRDKLMTDILHGLMPGLQPRTWKDVKGYYYLICFEIKLYTF</sequence>
<evidence type="ECO:0000313" key="2">
    <source>
        <dbReference type="EMBL" id="KAF8696350.1"/>
    </source>
</evidence>
<protein>
    <recommendedName>
        <fullName evidence="4">F-box domain-containing protein</fullName>
    </recommendedName>
</protein>
<dbReference type="EMBL" id="JACEFO010001882">
    <property type="protein sequence ID" value="KAF8696350.1"/>
    <property type="molecule type" value="Genomic_DNA"/>
</dbReference>
<dbReference type="AlphaFoldDB" id="A0A835BFT4"/>
<comment type="caution">
    <text evidence="2">The sequence shown here is derived from an EMBL/GenBank/DDBJ whole genome shotgun (WGS) entry which is preliminary data.</text>
</comment>
<evidence type="ECO:0000313" key="1">
    <source>
        <dbReference type="EMBL" id="KAF8696348.1"/>
    </source>
</evidence>
<dbReference type="InterPro" id="IPR032675">
    <property type="entry name" value="LRR_dom_sf"/>
</dbReference>
<reference evidence="2" key="1">
    <citation type="submission" date="2020-07" db="EMBL/GenBank/DDBJ databases">
        <title>Genome sequence and genetic diversity analysis of an under-domesticated orphan crop, white fonio (Digitaria exilis).</title>
        <authorList>
            <person name="Bennetzen J.L."/>
            <person name="Chen S."/>
            <person name="Ma X."/>
            <person name="Wang X."/>
            <person name="Yssel A.E.J."/>
            <person name="Chaluvadi S.R."/>
            <person name="Johnson M."/>
            <person name="Gangashetty P."/>
            <person name="Hamidou F."/>
            <person name="Sanogo M.D."/>
            <person name="Zwaenepoel A."/>
            <person name="Wallace J."/>
            <person name="Van De Peer Y."/>
            <person name="Van Deynze A."/>
        </authorList>
    </citation>
    <scope>NUCLEOTIDE SEQUENCE</scope>
    <source>
        <tissue evidence="2">Leaves</tissue>
    </source>
</reference>
<keyword evidence="3" id="KW-1185">Reference proteome</keyword>
<accession>A0A835BFT4</accession>
<dbReference type="Gene3D" id="3.80.10.10">
    <property type="entry name" value="Ribonuclease Inhibitor"/>
    <property type="match status" value="1"/>
</dbReference>
<dbReference type="Proteomes" id="UP000636709">
    <property type="component" value="Unassembled WGS sequence"/>
</dbReference>
<evidence type="ECO:0008006" key="4">
    <source>
        <dbReference type="Google" id="ProtNLM"/>
    </source>
</evidence>
<evidence type="ECO:0000313" key="3">
    <source>
        <dbReference type="Proteomes" id="UP000636709"/>
    </source>
</evidence>
<gene>
    <name evidence="1" type="ORF">HU200_037255</name>
    <name evidence="2" type="ORF">HU200_037257</name>
</gene>
<dbReference type="EMBL" id="JACEFO010001882">
    <property type="protein sequence ID" value="KAF8696348.1"/>
    <property type="molecule type" value="Genomic_DNA"/>
</dbReference>